<dbReference type="OrthoDB" id="2801014at2"/>
<dbReference type="PANTHER" id="PTHR21310:SF15">
    <property type="entry name" value="AMINOGLYCOSIDE PHOSPHOTRANSFERASE DOMAIN-CONTAINING PROTEIN"/>
    <property type="match status" value="1"/>
</dbReference>
<keyword evidence="2" id="KW-0808">Transferase</keyword>
<name>A0A1H9NC10_9HYPH</name>
<keyword evidence="3" id="KW-1185">Reference proteome</keyword>
<evidence type="ECO:0000313" key="2">
    <source>
        <dbReference type="EMBL" id="SER33351.1"/>
    </source>
</evidence>
<dbReference type="AlphaFoldDB" id="A0A1H9NC10"/>
<reference evidence="2 3" key="1">
    <citation type="submission" date="2016-10" db="EMBL/GenBank/DDBJ databases">
        <authorList>
            <person name="de Groot N.N."/>
        </authorList>
    </citation>
    <scope>NUCLEOTIDE SEQUENCE [LARGE SCALE GENOMIC DNA]</scope>
    <source>
        <strain evidence="2 3">A52C2</strain>
    </source>
</reference>
<proteinExistence type="predicted"/>
<sequence>MIELPRIANKTDFARWRADPRRWSSTVGEIARLANVPARAFSAFETGTNLVVDLDGKSVLKLFPPMFRSQFVSERATLRQLDGKLSVAIPRMVAEGEHDGWCWLVMTKLDGIAGSEVWSAVPEEEKELILQEIGQAIAEVQSVPLGDLASVEPAWPDFIEPQVAGWLDRHRSQGLPPRFLSDLRELLSDVPSVVPLDQPGVILTGEWIPENFLLSEDGGRWKLAAVIDFGDVMVGWREYDLLGPSAFMCAGLPGRVRSLLRGYGMAPHESDAALRRRLLTLMVLHRASDLRNVAIDGWQDRVQSLFDLEDLVWPSLD</sequence>
<organism evidence="2 3">
    <name type="scientific">Faunimonas pinastri</name>
    <dbReference type="NCBI Taxonomy" id="1855383"/>
    <lineage>
        <taxon>Bacteria</taxon>
        <taxon>Pseudomonadati</taxon>
        <taxon>Pseudomonadota</taxon>
        <taxon>Alphaproteobacteria</taxon>
        <taxon>Hyphomicrobiales</taxon>
        <taxon>Afifellaceae</taxon>
        <taxon>Faunimonas</taxon>
    </lineage>
</organism>
<dbReference type="InterPro" id="IPR016259">
    <property type="entry name" value="Hygromycin-B_Kinase"/>
</dbReference>
<protein>
    <submittedName>
        <fullName evidence="2">Hygromycin-B 7''-O-kinase</fullName>
    </submittedName>
</protein>
<dbReference type="CDD" id="cd05120">
    <property type="entry name" value="APH_ChoK_like"/>
    <property type="match status" value="1"/>
</dbReference>
<dbReference type="InterPro" id="IPR002575">
    <property type="entry name" value="Aminoglycoside_PTrfase"/>
</dbReference>
<dbReference type="PIRSF" id="PIRSF000707">
    <property type="entry name" value="Hygromycin-B_kinase"/>
    <property type="match status" value="1"/>
</dbReference>
<dbReference type="Pfam" id="PF01636">
    <property type="entry name" value="APH"/>
    <property type="match status" value="1"/>
</dbReference>
<dbReference type="PANTHER" id="PTHR21310">
    <property type="entry name" value="AMINOGLYCOSIDE PHOSPHOTRANSFERASE-RELATED-RELATED"/>
    <property type="match status" value="1"/>
</dbReference>
<dbReference type="SUPFAM" id="SSF56112">
    <property type="entry name" value="Protein kinase-like (PK-like)"/>
    <property type="match status" value="1"/>
</dbReference>
<dbReference type="InterPro" id="IPR011009">
    <property type="entry name" value="Kinase-like_dom_sf"/>
</dbReference>
<dbReference type="EMBL" id="FOFG01000015">
    <property type="protein sequence ID" value="SER33351.1"/>
    <property type="molecule type" value="Genomic_DNA"/>
</dbReference>
<accession>A0A1H9NC10</accession>
<dbReference type="Proteomes" id="UP000199647">
    <property type="component" value="Unassembled WGS sequence"/>
</dbReference>
<dbReference type="InterPro" id="IPR051678">
    <property type="entry name" value="AGP_Transferase"/>
</dbReference>
<evidence type="ECO:0000259" key="1">
    <source>
        <dbReference type="Pfam" id="PF01636"/>
    </source>
</evidence>
<gene>
    <name evidence="2" type="ORF">SAMN05216548_11573</name>
</gene>
<dbReference type="GO" id="GO:0016301">
    <property type="term" value="F:kinase activity"/>
    <property type="evidence" value="ECO:0007669"/>
    <property type="project" value="UniProtKB-KW"/>
</dbReference>
<dbReference type="RefSeq" id="WP_092498811.1">
    <property type="nucleotide sequence ID" value="NZ_FOFG01000015.1"/>
</dbReference>
<keyword evidence="2" id="KW-0418">Kinase</keyword>
<dbReference type="Gene3D" id="3.90.1200.10">
    <property type="match status" value="1"/>
</dbReference>
<evidence type="ECO:0000313" key="3">
    <source>
        <dbReference type="Proteomes" id="UP000199647"/>
    </source>
</evidence>
<dbReference type="STRING" id="1855383.SAMN05216548_11573"/>
<feature type="domain" description="Aminoglycoside phosphotransferase" evidence="1">
    <location>
        <begin position="50"/>
        <end position="259"/>
    </location>
</feature>